<dbReference type="InterPro" id="IPR053135">
    <property type="entry name" value="AKR2_Oxidoreductase"/>
</dbReference>
<dbReference type="CDD" id="cd19095">
    <property type="entry name" value="AKR_PA4992-like"/>
    <property type="match status" value="1"/>
</dbReference>
<evidence type="ECO:0000259" key="1">
    <source>
        <dbReference type="Pfam" id="PF00248"/>
    </source>
</evidence>
<organism evidence="2 3">
    <name type="scientific">Roseateles subflavus</name>
    <dbReference type="NCBI Taxonomy" id="3053353"/>
    <lineage>
        <taxon>Bacteria</taxon>
        <taxon>Pseudomonadati</taxon>
        <taxon>Pseudomonadota</taxon>
        <taxon>Betaproteobacteria</taxon>
        <taxon>Burkholderiales</taxon>
        <taxon>Sphaerotilaceae</taxon>
        <taxon>Roseateles</taxon>
    </lineage>
</organism>
<dbReference type="Gene3D" id="3.20.20.100">
    <property type="entry name" value="NADP-dependent oxidoreductase domain"/>
    <property type="match status" value="1"/>
</dbReference>
<gene>
    <name evidence="2" type="ORF">QRD43_19640</name>
</gene>
<dbReference type="PANTHER" id="PTHR43312:SF1">
    <property type="entry name" value="NADP-DEPENDENT OXIDOREDUCTASE DOMAIN-CONTAINING PROTEIN"/>
    <property type="match status" value="1"/>
</dbReference>
<feature type="domain" description="NADP-dependent oxidoreductase" evidence="1">
    <location>
        <begin position="24"/>
        <end position="285"/>
    </location>
</feature>
<reference evidence="2 3" key="1">
    <citation type="submission" date="2023-06" db="EMBL/GenBank/DDBJ databases">
        <title>Pelomonas sp. APW6 16S ribosomal RNA gene genome sequencing and assembly.</title>
        <authorList>
            <person name="Woo H."/>
        </authorList>
    </citation>
    <scope>NUCLEOTIDE SEQUENCE [LARGE SCALE GENOMIC DNA]</scope>
    <source>
        <strain evidence="2 3">APW6</strain>
    </source>
</reference>
<proteinExistence type="predicted"/>
<protein>
    <submittedName>
        <fullName evidence="2">Aldo/keto reductase</fullName>
    </submittedName>
</protein>
<dbReference type="RefSeq" id="WP_285984191.1">
    <property type="nucleotide sequence ID" value="NZ_JASVDS010000006.1"/>
</dbReference>
<dbReference type="EMBL" id="JASVDS010000006">
    <property type="protein sequence ID" value="MDL5034122.1"/>
    <property type="molecule type" value="Genomic_DNA"/>
</dbReference>
<evidence type="ECO:0000313" key="2">
    <source>
        <dbReference type="EMBL" id="MDL5034122.1"/>
    </source>
</evidence>
<evidence type="ECO:0000313" key="3">
    <source>
        <dbReference type="Proteomes" id="UP001238603"/>
    </source>
</evidence>
<accession>A0ABT7LPF9</accession>
<name>A0ABT7LPF9_9BURK</name>
<dbReference type="SUPFAM" id="SSF51430">
    <property type="entry name" value="NAD(P)-linked oxidoreductase"/>
    <property type="match status" value="1"/>
</dbReference>
<dbReference type="PANTHER" id="PTHR43312">
    <property type="entry name" value="D-THREO-ALDOSE 1-DEHYDROGENASE"/>
    <property type="match status" value="1"/>
</dbReference>
<dbReference type="Proteomes" id="UP001238603">
    <property type="component" value="Unassembled WGS sequence"/>
</dbReference>
<comment type="caution">
    <text evidence="2">The sequence shown here is derived from an EMBL/GenBank/DDBJ whole genome shotgun (WGS) entry which is preliminary data.</text>
</comment>
<dbReference type="InterPro" id="IPR036812">
    <property type="entry name" value="NAD(P)_OxRdtase_dom_sf"/>
</dbReference>
<dbReference type="Pfam" id="PF00248">
    <property type="entry name" value="Aldo_ket_red"/>
    <property type="match status" value="1"/>
</dbReference>
<dbReference type="InterPro" id="IPR023210">
    <property type="entry name" value="NADP_OxRdtase_dom"/>
</dbReference>
<sequence length="307" mass="33480">MTPASPRPAPPRDFGQTGLQVSALGFGAMHLNDERTSDAEAGALLNAVLDLGVTLIDTARSYGLSEARIGRHLAHRRQEFLLSTKLGYGVDGVPDWTHDCIVQGVERALRLMRTDVIDIAHLHSCPLETLQRGDVVRALDDCRRAGKIRVAAYSGENAELDLALADPVFGAVQTSVSVCDQANVPDRLDRARARGVGVIAKRPLAGAIWRHAQRPDDFAEGQYWDRWRALDLEALRQDLAPDMAPDEMALRFVAWLPGVSSVIAGSRRLENVQRNLAAVARGPLPAPLQQALLARFVPHAAQWHGVI</sequence>
<keyword evidence="3" id="KW-1185">Reference proteome</keyword>